<evidence type="ECO:0000313" key="6">
    <source>
        <dbReference type="Proteomes" id="UP000255036"/>
    </source>
</evidence>
<comment type="caution">
    <text evidence="5">The sequence shown here is derived from an EMBL/GenBank/DDBJ whole genome shotgun (WGS) entry which is preliminary data.</text>
</comment>
<dbReference type="InterPro" id="IPR027417">
    <property type="entry name" value="P-loop_NTPase"/>
</dbReference>
<dbReference type="InterPro" id="IPR017871">
    <property type="entry name" value="ABC_transporter-like_CS"/>
</dbReference>
<dbReference type="PANTHER" id="PTHR43776">
    <property type="entry name" value="TRANSPORT ATP-BINDING PROTEIN"/>
    <property type="match status" value="1"/>
</dbReference>
<evidence type="ECO:0000256" key="1">
    <source>
        <dbReference type="ARBA" id="ARBA00022448"/>
    </source>
</evidence>
<dbReference type="Pfam" id="PF00005">
    <property type="entry name" value="ABC_tran"/>
    <property type="match status" value="2"/>
</dbReference>
<evidence type="ECO:0000313" key="5">
    <source>
        <dbReference type="EMBL" id="RDU24937.1"/>
    </source>
</evidence>
<dbReference type="Pfam" id="PF08352">
    <property type="entry name" value="oligo_HPY"/>
    <property type="match status" value="1"/>
</dbReference>
<dbReference type="InterPro" id="IPR003439">
    <property type="entry name" value="ABC_transporter-like_ATP-bd"/>
</dbReference>
<feature type="domain" description="ABC transporter" evidence="4">
    <location>
        <begin position="7"/>
        <end position="253"/>
    </location>
</feature>
<dbReference type="CDD" id="cd03257">
    <property type="entry name" value="ABC_NikE_OppD_transporters"/>
    <property type="match status" value="2"/>
</dbReference>
<dbReference type="AlphaFoldDB" id="A0A371AZF4"/>
<dbReference type="GO" id="GO:0055085">
    <property type="term" value="P:transmembrane transport"/>
    <property type="evidence" value="ECO:0007669"/>
    <property type="project" value="UniProtKB-ARBA"/>
</dbReference>
<dbReference type="InterPro" id="IPR003593">
    <property type="entry name" value="AAA+_ATPase"/>
</dbReference>
<reference evidence="5 6" key="1">
    <citation type="submission" date="2018-07" db="EMBL/GenBank/DDBJ databases">
        <title>Anaerosacharophilus polymeroproducens gen. nov. sp. nov., an anaerobic bacterium isolated from salt field.</title>
        <authorList>
            <person name="Kim W."/>
            <person name="Yang S.-H."/>
            <person name="Oh J."/>
            <person name="Lee J.-H."/>
            <person name="Kwon K.K."/>
        </authorList>
    </citation>
    <scope>NUCLEOTIDE SEQUENCE [LARGE SCALE GENOMIC DNA]</scope>
    <source>
        <strain evidence="5 6">MCWD5</strain>
    </source>
</reference>
<dbReference type="SMART" id="SM00382">
    <property type="entry name" value="AAA"/>
    <property type="match status" value="2"/>
</dbReference>
<proteinExistence type="predicted"/>
<dbReference type="PROSITE" id="PS00211">
    <property type="entry name" value="ABC_TRANSPORTER_1"/>
    <property type="match status" value="1"/>
</dbReference>
<gene>
    <name evidence="5" type="ORF">DWV06_01535</name>
</gene>
<sequence>MMNDTILSINNLSVSYSRNNDVVSNVSFDLKQGEIIGIVGESGSGKSTLLKAVLPIENGVLLSSGEIMFQNKGLSSMPQKEKMKLRGKQIGMVFQNPKASFNPIRTFRKQFIETLKSHGRYEKENFNQQVCEVFESLNLMEGKRILDSCPFEMSGGMNQRISIALSVLLKPSILLADEPTSALDVTSQEQVMDELLRMREHYQTSIIIVTHNIGLLAKVADKVGVMFQGRIVEFGTTNEVLQRPKNLYTKKLLSAVPKISDRLEKIESKNTEDLLELKQLSKEFIKNRKCMFKLSQVNMQLKKGEILGIVGESGSGKSTLLKQIGGLQHPTAGTIVFKGKKLEFHRTKSDYCGMQMIFQNVFESFNPRLTIRSSLSETLKNLCGIKDLIERNNRIDNLMGMVGLKPHLADRYPTELSGGQCQRAAIARAISVNPELLLCDEITSALDVSVQAEIIKLLLNLSQELNMAIIFVSHDIVLLSNICEKIMVMHQGKCIESGSVNEIIKNPKEDYTKRLLTILTN</sequence>
<dbReference type="GO" id="GO:0015833">
    <property type="term" value="P:peptide transport"/>
    <property type="evidence" value="ECO:0007669"/>
    <property type="project" value="InterPro"/>
</dbReference>
<keyword evidence="1" id="KW-0813">Transport</keyword>
<dbReference type="OrthoDB" id="9806285at2"/>
<feature type="domain" description="ABC transporter" evidence="4">
    <location>
        <begin position="275"/>
        <end position="516"/>
    </location>
</feature>
<dbReference type="InterPro" id="IPR050319">
    <property type="entry name" value="ABC_transp_ATP-bind"/>
</dbReference>
<keyword evidence="3 5" id="KW-0067">ATP-binding</keyword>
<evidence type="ECO:0000256" key="2">
    <source>
        <dbReference type="ARBA" id="ARBA00022741"/>
    </source>
</evidence>
<dbReference type="GO" id="GO:0016887">
    <property type="term" value="F:ATP hydrolysis activity"/>
    <property type="evidence" value="ECO:0007669"/>
    <property type="project" value="InterPro"/>
</dbReference>
<dbReference type="EMBL" id="QRCT01000009">
    <property type="protein sequence ID" value="RDU24937.1"/>
    <property type="molecule type" value="Genomic_DNA"/>
</dbReference>
<organism evidence="5 6">
    <name type="scientific">Anaerosacchariphilus polymeriproducens</name>
    <dbReference type="NCBI Taxonomy" id="1812858"/>
    <lineage>
        <taxon>Bacteria</taxon>
        <taxon>Bacillati</taxon>
        <taxon>Bacillota</taxon>
        <taxon>Clostridia</taxon>
        <taxon>Lachnospirales</taxon>
        <taxon>Lachnospiraceae</taxon>
        <taxon>Anaerosacchariphilus</taxon>
    </lineage>
</organism>
<protein>
    <submittedName>
        <fullName evidence="5">ABC transporter ATP-binding protein</fullName>
    </submittedName>
</protein>
<evidence type="ECO:0000259" key="4">
    <source>
        <dbReference type="PROSITE" id="PS50893"/>
    </source>
</evidence>
<dbReference type="Gene3D" id="3.40.50.300">
    <property type="entry name" value="P-loop containing nucleotide triphosphate hydrolases"/>
    <property type="match status" value="2"/>
</dbReference>
<dbReference type="RefSeq" id="WP_115480421.1">
    <property type="nucleotide sequence ID" value="NZ_QRCT01000009.1"/>
</dbReference>
<keyword evidence="2" id="KW-0547">Nucleotide-binding</keyword>
<dbReference type="InterPro" id="IPR013563">
    <property type="entry name" value="Oligopep_ABC_C"/>
</dbReference>
<accession>A0A371AZF4</accession>
<dbReference type="SUPFAM" id="SSF52540">
    <property type="entry name" value="P-loop containing nucleoside triphosphate hydrolases"/>
    <property type="match status" value="2"/>
</dbReference>
<dbReference type="Proteomes" id="UP000255036">
    <property type="component" value="Unassembled WGS sequence"/>
</dbReference>
<evidence type="ECO:0000256" key="3">
    <source>
        <dbReference type="ARBA" id="ARBA00022840"/>
    </source>
</evidence>
<dbReference type="GO" id="GO:0005524">
    <property type="term" value="F:ATP binding"/>
    <property type="evidence" value="ECO:0007669"/>
    <property type="project" value="UniProtKB-KW"/>
</dbReference>
<name>A0A371AZF4_9FIRM</name>
<keyword evidence="6" id="KW-1185">Reference proteome</keyword>
<dbReference type="PROSITE" id="PS50893">
    <property type="entry name" value="ABC_TRANSPORTER_2"/>
    <property type="match status" value="2"/>
</dbReference>